<evidence type="ECO:0000313" key="3">
    <source>
        <dbReference type="Proteomes" id="UP000182235"/>
    </source>
</evidence>
<comment type="caution">
    <text evidence="2">The sequence shown here is derived from an EMBL/GenBank/DDBJ whole genome shotgun (WGS) entry which is preliminary data.</text>
</comment>
<evidence type="ECO:0000313" key="2">
    <source>
        <dbReference type="EMBL" id="OJD17170.1"/>
    </source>
</evidence>
<feature type="region of interest" description="Disordered" evidence="1">
    <location>
        <begin position="45"/>
        <end position="74"/>
    </location>
</feature>
<organism evidence="2 3">
    <name type="scientific">Emergomyces pasteurianus Ep9510</name>
    <dbReference type="NCBI Taxonomy" id="1447872"/>
    <lineage>
        <taxon>Eukaryota</taxon>
        <taxon>Fungi</taxon>
        <taxon>Dikarya</taxon>
        <taxon>Ascomycota</taxon>
        <taxon>Pezizomycotina</taxon>
        <taxon>Eurotiomycetes</taxon>
        <taxon>Eurotiomycetidae</taxon>
        <taxon>Onygenales</taxon>
        <taxon>Ajellomycetaceae</taxon>
        <taxon>Emergomyces</taxon>
    </lineage>
</organism>
<reference evidence="2 3" key="1">
    <citation type="submission" date="2015-07" db="EMBL/GenBank/DDBJ databases">
        <title>Emmonsia species relationships and genome sequence.</title>
        <authorList>
            <consortium name="The Broad Institute Genomics Platform"/>
            <person name="Cuomo C.A."/>
            <person name="Munoz J.F."/>
            <person name="Imamovic A."/>
            <person name="Priest M.E."/>
            <person name="Young S."/>
            <person name="Clay O.K."/>
            <person name="McEwen J.G."/>
        </authorList>
    </citation>
    <scope>NUCLEOTIDE SEQUENCE [LARGE SCALE GENOMIC DNA]</scope>
    <source>
        <strain evidence="2 3">UAMH 9510</strain>
    </source>
</reference>
<feature type="compositionally biased region" description="Basic and acidic residues" evidence="1">
    <location>
        <begin position="45"/>
        <end position="66"/>
    </location>
</feature>
<evidence type="ECO:0000256" key="1">
    <source>
        <dbReference type="SAM" id="MobiDB-lite"/>
    </source>
</evidence>
<gene>
    <name evidence="2" type="ORF">AJ78_02714</name>
</gene>
<sequence length="110" mass="12261">MFIRPITVNALCSEFTIAWLKQKLLAAASCSAIVAPPSKILEHRKAVDKRQPVENVRRNAEKRSENKPGNPARWGISDIRSCIVVLSMATFDAQRSLPTELQSFGSNLIR</sequence>
<dbReference type="AlphaFoldDB" id="A0A1J9PMR8"/>
<dbReference type="Proteomes" id="UP000182235">
    <property type="component" value="Unassembled WGS sequence"/>
</dbReference>
<protein>
    <submittedName>
        <fullName evidence="2">Uncharacterized protein</fullName>
    </submittedName>
</protein>
<dbReference type="EMBL" id="LGRN01000077">
    <property type="protein sequence ID" value="OJD17170.1"/>
    <property type="molecule type" value="Genomic_DNA"/>
</dbReference>
<name>A0A1J9PMR8_9EURO</name>
<keyword evidence="3" id="KW-1185">Reference proteome</keyword>
<accession>A0A1J9PMR8</accession>
<proteinExistence type="predicted"/>